<keyword evidence="4" id="KW-0472">Membrane</keyword>
<evidence type="ECO:0000313" key="8">
    <source>
        <dbReference type="Proteomes" id="UP000053240"/>
    </source>
</evidence>
<evidence type="ECO:0000256" key="5">
    <source>
        <dbReference type="SAM" id="SignalP"/>
    </source>
</evidence>
<feature type="disulfide bond" evidence="2">
    <location>
        <begin position="23"/>
        <end position="35"/>
    </location>
</feature>
<feature type="transmembrane region" description="Helical" evidence="4">
    <location>
        <begin position="784"/>
        <end position="814"/>
    </location>
</feature>
<organism evidence="7 8">
    <name type="scientific">Papilio machaon</name>
    <name type="common">Old World swallowtail butterfly</name>
    <dbReference type="NCBI Taxonomy" id="76193"/>
    <lineage>
        <taxon>Eukaryota</taxon>
        <taxon>Metazoa</taxon>
        <taxon>Ecdysozoa</taxon>
        <taxon>Arthropoda</taxon>
        <taxon>Hexapoda</taxon>
        <taxon>Insecta</taxon>
        <taxon>Pterygota</taxon>
        <taxon>Neoptera</taxon>
        <taxon>Endopterygota</taxon>
        <taxon>Lepidoptera</taxon>
        <taxon>Glossata</taxon>
        <taxon>Ditrysia</taxon>
        <taxon>Papilionoidea</taxon>
        <taxon>Papilionidae</taxon>
        <taxon>Papilioninae</taxon>
        <taxon>Papilio</taxon>
    </lineage>
</organism>
<feature type="compositionally biased region" description="Basic residues" evidence="3">
    <location>
        <begin position="374"/>
        <end position="387"/>
    </location>
</feature>
<dbReference type="InterPro" id="IPR023415">
    <property type="entry name" value="LDLR_class-A_CS"/>
</dbReference>
<evidence type="ECO:0000256" key="2">
    <source>
        <dbReference type="PROSITE-ProRule" id="PRU00124"/>
    </source>
</evidence>
<dbReference type="InterPro" id="IPR000859">
    <property type="entry name" value="CUB_dom"/>
</dbReference>
<dbReference type="InParanoid" id="A0A0N0PEU4"/>
<dbReference type="CDD" id="cd00112">
    <property type="entry name" value="LDLa"/>
    <property type="match status" value="1"/>
</dbReference>
<keyword evidence="1 2" id="KW-1015">Disulfide bond</keyword>
<sequence>MRGAALILAALVALGARGAAGGCGVAEFACRGGPCVRADAYCDGEAQCADGSDEPAGCSVCNRTYYGRAGVAYSVALRGAPRAPFLCHLTFTAGGGAHGDLVQLAFDEFRVGRYEAGALDGCPDGYMQLSELGRPFTGGSWCGAADGAALYYSETATVTVSVKLFRARLGEPFGFRLRYKFLAQRDAIVRFGAVGAPLERGAVAPGTYCTRTYEECHRKRCRLQSPNYPGMYPRNVTCYWSLRQKDIPTCKHAMLSVRQDHSHKMQIKRSISMASLNKTGRAVRAWRECTGERDRLIFYDGASTDDPVLIEYCGGDWLPRVTSRGPEMLVAFHSSPFSAPPRPAAPAAPLRGFELDVDVVFADSDSLDYARSTSKPRRRKKKRTRHRLAGEDAAADCTRPRTRYLLTPLARGRFMVDQVIRIAAPALCARAALANATRSPRPCAPPDGYVSAAPLLTLAATSAPGTATHPLTFSLHYEFVDARLEGAPLPLAESGGLRVEPPECSRRLTAPGLFASPRNALWFGRGGARRLRCLYRLETDGGRVELRLHAAAFGRSPRCTTRVDSVTGQLICAPDPPEPGELRPSDAPFDGVEDDDLYRVPHLRIYESPWAGYRVPVACVCDNSTAPVTISSGGPALELELVAGKLLAAEDQRHVHFRGEWARTVAPACATRRRLPPPGSTVHLDYPYNVNKMSECGETPFLLAARGNRSVFLRVWGEELSPGVGAEAGAEGHCATANRVLVYDAHSVTKGGVPRRAGGAHRAALHGGVVGARERGACGAGARLLAALAAPAAAGAALAAGALAALALLAVLAVRRARARDKRPLAALAAGRRLTDELLFDASRTSSSASS</sequence>
<dbReference type="InterPro" id="IPR056707">
    <property type="entry name" value="DUF7805"/>
</dbReference>
<dbReference type="PANTHER" id="PTHR47537">
    <property type="entry name" value="CUBILIN"/>
    <property type="match status" value="1"/>
</dbReference>
<dbReference type="Pfam" id="PF25090">
    <property type="entry name" value="DUF7805"/>
    <property type="match status" value="1"/>
</dbReference>
<dbReference type="EMBL" id="KQ459692">
    <property type="protein sequence ID" value="KPJ20451.1"/>
    <property type="molecule type" value="Genomic_DNA"/>
</dbReference>
<dbReference type="CDD" id="cd00041">
    <property type="entry name" value="CUB"/>
    <property type="match status" value="1"/>
</dbReference>
<dbReference type="InterPro" id="IPR036055">
    <property type="entry name" value="LDL_receptor-like_sf"/>
</dbReference>
<dbReference type="SMART" id="SM00192">
    <property type="entry name" value="LDLa"/>
    <property type="match status" value="1"/>
</dbReference>
<feature type="signal peptide" evidence="5">
    <location>
        <begin position="1"/>
        <end position="21"/>
    </location>
</feature>
<comment type="caution">
    <text evidence="2">Lacks conserved residue(s) required for the propagation of feature annotation.</text>
</comment>
<dbReference type="AlphaFoldDB" id="A0A0N0PEU4"/>
<dbReference type="Pfam" id="PF00057">
    <property type="entry name" value="Ldl_recept_a"/>
    <property type="match status" value="1"/>
</dbReference>
<dbReference type="STRING" id="76193.A0A0N0PEU4"/>
<dbReference type="PROSITE" id="PS01209">
    <property type="entry name" value="LDLRA_1"/>
    <property type="match status" value="1"/>
</dbReference>
<dbReference type="SUPFAM" id="SSF57424">
    <property type="entry name" value="LDL receptor-like module"/>
    <property type="match status" value="1"/>
</dbReference>
<dbReference type="PROSITE" id="PS01180">
    <property type="entry name" value="CUB"/>
    <property type="match status" value="1"/>
</dbReference>
<name>A0A0N0PEU4_PAPMA</name>
<gene>
    <name evidence="7" type="ORF">RR48_03338</name>
</gene>
<reference evidence="7 8" key="1">
    <citation type="journal article" date="2015" name="Nat. Commun.">
        <title>Outbred genome sequencing and CRISPR/Cas9 gene editing in butterflies.</title>
        <authorList>
            <person name="Li X."/>
            <person name="Fan D."/>
            <person name="Zhang W."/>
            <person name="Liu G."/>
            <person name="Zhang L."/>
            <person name="Zhao L."/>
            <person name="Fang X."/>
            <person name="Chen L."/>
            <person name="Dong Y."/>
            <person name="Chen Y."/>
            <person name="Ding Y."/>
            <person name="Zhao R."/>
            <person name="Feng M."/>
            <person name="Zhu Y."/>
            <person name="Feng Y."/>
            <person name="Jiang X."/>
            <person name="Zhu D."/>
            <person name="Xiang H."/>
            <person name="Feng X."/>
            <person name="Li S."/>
            <person name="Wang J."/>
            <person name="Zhang G."/>
            <person name="Kronforst M.R."/>
            <person name="Wang W."/>
        </authorList>
    </citation>
    <scope>NUCLEOTIDE SEQUENCE [LARGE SCALE GENOMIC DNA]</scope>
    <source>
        <strain evidence="7">Ya'a_city_454_Pm</strain>
        <tissue evidence="7">Whole body</tissue>
    </source>
</reference>
<feature type="chain" id="PRO_5005857431" description="CUB domain-containing protein" evidence="5">
    <location>
        <begin position="22"/>
        <end position="851"/>
    </location>
</feature>
<evidence type="ECO:0000256" key="3">
    <source>
        <dbReference type="SAM" id="MobiDB-lite"/>
    </source>
</evidence>
<dbReference type="PROSITE" id="PS50068">
    <property type="entry name" value="LDLRA_2"/>
    <property type="match status" value="1"/>
</dbReference>
<feature type="domain" description="CUB" evidence="6">
    <location>
        <begin position="209"/>
        <end position="360"/>
    </location>
</feature>
<protein>
    <recommendedName>
        <fullName evidence="6">CUB domain-containing protein</fullName>
    </recommendedName>
</protein>
<keyword evidence="5" id="KW-0732">Signal</keyword>
<evidence type="ECO:0000313" key="7">
    <source>
        <dbReference type="EMBL" id="KPJ20451.1"/>
    </source>
</evidence>
<dbReference type="SMART" id="SM00042">
    <property type="entry name" value="CUB"/>
    <property type="match status" value="1"/>
</dbReference>
<feature type="disulfide bond" evidence="2">
    <location>
        <begin position="30"/>
        <end position="48"/>
    </location>
</feature>
<dbReference type="Pfam" id="PF00431">
    <property type="entry name" value="CUB"/>
    <property type="match status" value="1"/>
</dbReference>
<dbReference type="Gene3D" id="4.10.400.10">
    <property type="entry name" value="Low-density Lipoprotein Receptor"/>
    <property type="match status" value="1"/>
</dbReference>
<dbReference type="FunCoup" id="A0A0N0PEU4">
    <property type="interactions" value="105"/>
</dbReference>
<dbReference type="GO" id="GO:0005886">
    <property type="term" value="C:plasma membrane"/>
    <property type="evidence" value="ECO:0007669"/>
    <property type="project" value="TreeGrafter"/>
</dbReference>
<dbReference type="InterPro" id="IPR035914">
    <property type="entry name" value="Sperma_CUB_dom_sf"/>
</dbReference>
<dbReference type="PANTHER" id="PTHR47537:SF8">
    <property type="entry name" value="CUB DOMAIN-CONTAINING PROTEIN"/>
    <property type="match status" value="1"/>
</dbReference>
<evidence type="ECO:0000259" key="6">
    <source>
        <dbReference type="PROSITE" id="PS01180"/>
    </source>
</evidence>
<dbReference type="FunFam" id="2.60.120.290:FF:000065">
    <property type="entry name" value="Uncharacterized protein, isoform E"/>
    <property type="match status" value="1"/>
</dbReference>
<accession>A0A0N0PEU4</accession>
<proteinExistence type="predicted"/>
<dbReference type="Proteomes" id="UP000053240">
    <property type="component" value="Unassembled WGS sequence"/>
</dbReference>
<keyword evidence="4" id="KW-1133">Transmembrane helix</keyword>
<dbReference type="InterPro" id="IPR053207">
    <property type="entry name" value="Non-NMDA_GluR_Accessory"/>
</dbReference>
<evidence type="ECO:0000256" key="1">
    <source>
        <dbReference type="ARBA" id="ARBA00023157"/>
    </source>
</evidence>
<evidence type="ECO:0000256" key="4">
    <source>
        <dbReference type="SAM" id="Phobius"/>
    </source>
</evidence>
<dbReference type="SUPFAM" id="SSF49854">
    <property type="entry name" value="Spermadhesin, CUB domain"/>
    <property type="match status" value="1"/>
</dbReference>
<feature type="region of interest" description="Disordered" evidence="3">
    <location>
        <begin position="371"/>
        <end position="393"/>
    </location>
</feature>
<keyword evidence="8" id="KW-1185">Reference proteome</keyword>
<dbReference type="InterPro" id="IPR002172">
    <property type="entry name" value="LDrepeatLR_classA_rpt"/>
</dbReference>
<dbReference type="Gene3D" id="2.60.120.290">
    <property type="entry name" value="Spermadhesin, CUB domain"/>
    <property type="match status" value="1"/>
</dbReference>
<keyword evidence="4" id="KW-0812">Transmembrane</keyword>